<dbReference type="InterPro" id="IPR003018">
    <property type="entry name" value="GAF"/>
</dbReference>
<dbReference type="InterPro" id="IPR050351">
    <property type="entry name" value="BphY/WalK/GraS-like"/>
</dbReference>
<dbReference type="AlphaFoldDB" id="A0A8J6PTE4"/>
<dbReference type="SMART" id="SM00065">
    <property type="entry name" value="GAF"/>
    <property type="match status" value="1"/>
</dbReference>
<keyword evidence="8" id="KW-0902">Two-component regulatory system</keyword>
<dbReference type="PROSITE" id="PS50109">
    <property type="entry name" value="HIS_KIN"/>
    <property type="match status" value="1"/>
</dbReference>
<dbReference type="EMBL" id="JACVVX010000001">
    <property type="protein sequence ID" value="MBD0413087.1"/>
    <property type="molecule type" value="Genomic_DNA"/>
</dbReference>
<evidence type="ECO:0000256" key="8">
    <source>
        <dbReference type="ARBA" id="ARBA00023012"/>
    </source>
</evidence>
<dbReference type="InterPro" id="IPR036097">
    <property type="entry name" value="HisK_dim/P_sf"/>
</dbReference>
<dbReference type="InterPro" id="IPR005467">
    <property type="entry name" value="His_kinase_dom"/>
</dbReference>
<dbReference type="GO" id="GO:0000155">
    <property type="term" value="F:phosphorelay sensor kinase activity"/>
    <property type="evidence" value="ECO:0007669"/>
    <property type="project" value="InterPro"/>
</dbReference>
<feature type="domain" description="Histidine kinase" evidence="9">
    <location>
        <begin position="180"/>
        <end position="390"/>
    </location>
</feature>
<dbReference type="Proteomes" id="UP000643405">
    <property type="component" value="Unassembled WGS sequence"/>
</dbReference>
<dbReference type="InterPro" id="IPR003594">
    <property type="entry name" value="HATPase_dom"/>
</dbReference>
<comment type="caution">
    <text evidence="10">The sequence shown here is derived from an EMBL/GenBank/DDBJ whole genome shotgun (WGS) entry which is preliminary data.</text>
</comment>
<dbReference type="SUPFAM" id="SSF55781">
    <property type="entry name" value="GAF domain-like"/>
    <property type="match status" value="1"/>
</dbReference>
<dbReference type="Pfam" id="PF00512">
    <property type="entry name" value="HisKA"/>
    <property type="match status" value="1"/>
</dbReference>
<dbReference type="Pfam" id="PF02518">
    <property type="entry name" value="HATPase_c"/>
    <property type="match status" value="1"/>
</dbReference>
<keyword evidence="3" id="KW-0597">Phosphoprotein</keyword>
<evidence type="ECO:0000256" key="1">
    <source>
        <dbReference type="ARBA" id="ARBA00000085"/>
    </source>
</evidence>
<dbReference type="GO" id="GO:0005524">
    <property type="term" value="F:ATP binding"/>
    <property type="evidence" value="ECO:0007669"/>
    <property type="project" value="UniProtKB-KW"/>
</dbReference>
<evidence type="ECO:0000313" key="11">
    <source>
        <dbReference type="Proteomes" id="UP000643405"/>
    </source>
</evidence>
<evidence type="ECO:0000256" key="6">
    <source>
        <dbReference type="ARBA" id="ARBA00022777"/>
    </source>
</evidence>
<dbReference type="CDD" id="cd00082">
    <property type="entry name" value="HisKA"/>
    <property type="match status" value="1"/>
</dbReference>
<dbReference type="PANTHER" id="PTHR42878:SF7">
    <property type="entry name" value="SENSOR HISTIDINE KINASE GLRK"/>
    <property type="match status" value="1"/>
</dbReference>
<reference evidence="10" key="1">
    <citation type="submission" date="2020-09" db="EMBL/GenBank/DDBJ databases">
        <title>Genome seq and assembly of Tianweitania sp.</title>
        <authorList>
            <person name="Chhetri G."/>
        </authorList>
    </citation>
    <scope>NUCLEOTIDE SEQUENCE</scope>
    <source>
        <strain evidence="10">Rool2</strain>
    </source>
</reference>
<dbReference type="GO" id="GO:0030295">
    <property type="term" value="F:protein kinase activator activity"/>
    <property type="evidence" value="ECO:0007669"/>
    <property type="project" value="TreeGrafter"/>
</dbReference>
<dbReference type="InterPro" id="IPR036890">
    <property type="entry name" value="HATPase_C_sf"/>
</dbReference>
<dbReference type="InterPro" id="IPR003661">
    <property type="entry name" value="HisK_dim/P_dom"/>
</dbReference>
<dbReference type="InterPro" id="IPR029016">
    <property type="entry name" value="GAF-like_dom_sf"/>
</dbReference>
<dbReference type="SMART" id="SM00387">
    <property type="entry name" value="HATPase_c"/>
    <property type="match status" value="1"/>
</dbReference>
<dbReference type="Gene3D" id="3.30.565.10">
    <property type="entry name" value="Histidine kinase-like ATPase, C-terminal domain"/>
    <property type="match status" value="1"/>
</dbReference>
<dbReference type="CDD" id="cd00075">
    <property type="entry name" value="HATPase"/>
    <property type="match status" value="1"/>
</dbReference>
<evidence type="ECO:0000256" key="7">
    <source>
        <dbReference type="ARBA" id="ARBA00022840"/>
    </source>
</evidence>
<accession>A0A8J6PTE4</accession>
<evidence type="ECO:0000313" key="10">
    <source>
        <dbReference type="EMBL" id="MBD0413087.1"/>
    </source>
</evidence>
<keyword evidence="5" id="KW-0547">Nucleotide-binding</keyword>
<protein>
    <recommendedName>
        <fullName evidence="2">histidine kinase</fullName>
        <ecNumber evidence="2">2.7.13.3</ecNumber>
    </recommendedName>
</protein>
<dbReference type="InterPro" id="IPR004358">
    <property type="entry name" value="Sig_transdc_His_kin-like_C"/>
</dbReference>
<proteinExistence type="predicted"/>
<dbReference type="RefSeq" id="WP_188162544.1">
    <property type="nucleotide sequence ID" value="NZ_JACVVX010000001.1"/>
</dbReference>
<keyword evidence="7" id="KW-0067">ATP-binding</keyword>
<dbReference type="SMART" id="SM00388">
    <property type="entry name" value="HisKA"/>
    <property type="match status" value="1"/>
</dbReference>
<comment type="catalytic activity">
    <reaction evidence="1">
        <text>ATP + protein L-histidine = ADP + protein N-phospho-L-histidine.</text>
        <dbReference type="EC" id="2.7.13.3"/>
    </reaction>
</comment>
<dbReference type="Gene3D" id="1.10.287.130">
    <property type="match status" value="1"/>
</dbReference>
<dbReference type="Pfam" id="PF01590">
    <property type="entry name" value="GAF"/>
    <property type="match status" value="1"/>
</dbReference>
<keyword evidence="4" id="KW-0808">Transferase</keyword>
<evidence type="ECO:0000259" key="9">
    <source>
        <dbReference type="PROSITE" id="PS50109"/>
    </source>
</evidence>
<dbReference type="GO" id="GO:0000156">
    <property type="term" value="F:phosphorelay response regulator activity"/>
    <property type="evidence" value="ECO:0007669"/>
    <property type="project" value="TreeGrafter"/>
</dbReference>
<dbReference type="SUPFAM" id="SSF47384">
    <property type="entry name" value="Homodimeric domain of signal transducing histidine kinase"/>
    <property type="match status" value="1"/>
</dbReference>
<evidence type="ECO:0000256" key="5">
    <source>
        <dbReference type="ARBA" id="ARBA00022741"/>
    </source>
</evidence>
<dbReference type="PRINTS" id="PR00344">
    <property type="entry name" value="BCTRLSENSOR"/>
</dbReference>
<dbReference type="PANTHER" id="PTHR42878">
    <property type="entry name" value="TWO-COMPONENT HISTIDINE KINASE"/>
    <property type="match status" value="1"/>
</dbReference>
<dbReference type="GO" id="GO:0007234">
    <property type="term" value="P:osmosensory signaling via phosphorelay pathway"/>
    <property type="evidence" value="ECO:0007669"/>
    <property type="project" value="TreeGrafter"/>
</dbReference>
<evidence type="ECO:0000256" key="3">
    <source>
        <dbReference type="ARBA" id="ARBA00022553"/>
    </source>
</evidence>
<dbReference type="EC" id="2.7.13.3" evidence="2"/>
<name>A0A8J6PTE4_9HYPH</name>
<sequence length="390" mass="42560">MNNDFQADIDAIGRIAAVPTILDVVCRTTGMRFAAVARVTEDRWITCDVLDSLDFGLSPGDELKVETTICHEIRQSQEPVVIDNVAEDGLYCGHQTPAMYGFQSYISMPIVLKDGQFFGTLCALDPLPAKLKNPETIGMFQLFAQLIASQLEADEELSKTRTALQDERETAEIREQFIAVLGHDLRNPVASLEAGTKLLFRGNLDDQGQKIVTLMQGSLLRMRSLIDNVIDFARARLGDGLNLQIDDAAPLIPVLEQVVAEIRSIHPGRTIETDFRLAESVVSDQSRVAQLFGNLLGNAITHGSHEAPIRTGAEVRAETFELWVENAGPPIAEEALSGLFNPFVRGATGTHSAGLGLGLYIASEIARGHGGRIDVTSDSNATRFTFRMPM</sequence>
<keyword evidence="11" id="KW-1185">Reference proteome</keyword>
<dbReference type="SUPFAM" id="SSF55874">
    <property type="entry name" value="ATPase domain of HSP90 chaperone/DNA topoisomerase II/histidine kinase"/>
    <property type="match status" value="1"/>
</dbReference>
<evidence type="ECO:0000256" key="2">
    <source>
        <dbReference type="ARBA" id="ARBA00012438"/>
    </source>
</evidence>
<dbReference type="Gene3D" id="3.30.450.40">
    <property type="match status" value="1"/>
</dbReference>
<gene>
    <name evidence="10" type="ORF">ICI42_00245</name>
</gene>
<evidence type="ECO:0000256" key="4">
    <source>
        <dbReference type="ARBA" id="ARBA00022679"/>
    </source>
</evidence>
<organism evidence="10 11">
    <name type="scientific">Oryzicola mucosus</name>
    <dbReference type="NCBI Taxonomy" id="2767425"/>
    <lineage>
        <taxon>Bacteria</taxon>
        <taxon>Pseudomonadati</taxon>
        <taxon>Pseudomonadota</taxon>
        <taxon>Alphaproteobacteria</taxon>
        <taxon>Hyphomicrobiales</taxon>
        <taxon>Phyllobacteriaceae</taxon>
        <taxon>Oryzicola</taxon>
    </lineage>
</organism>
<keyword evidence="6 10" id="KW-0418">Kinase</keyword>